<dbReference type="Proteomes" id="UP001152320">
    <property type="component" value="Chromosome 15"/>
</dbReference>
<dbReference type="EMBL" id="JAIZAY010000015">
    <property type="protein sequence ID" value="KAJ8028243.1"/>
    <property type="molecule type" value="Genomic_DNA"/>
</dbReference>
<evidence type="ECO:0000313" key="3">
    <source>
        <dbReference type="Proteomes" id="UP001152320"/>
    </source>
</evidence>
<name>A0A9Q1GZK2_HOLLE</name>
<dbReference type="OrthoDB" id="166212at2759"/>
<proteinExistence type="predicted"/>
<dbReference type="InterPro" id="IPR014710">
    <property type="entry name" value="RmlC-like_jellyroll"/>
</dbReference>
<protein>
    <submittedName>
        <fullName evidence="2">Cyclic nucleotide-binding domain-containing protein 2</fullName>
    </submittedName>
</protein>
<dbReference type="PANTHER" id="PTHR23011:SF28">
    <property type="entry name" value="CYCLIC NUCLEOTIDE-BINDING DOMAIN CONTAINING PROTEIN"/>
    <property type="match status" value="1"/>
</dbReference>
<dbReference type="PANTHER" id="PTHR23011">
    <property type="entry name" value="CYCLIC NUCLEOTIDE-BINDING DOMAIN CONTAINING PROTEIN"/>
    <property type="match status" value="1"/>
</dbReference>
<dbReference type="PROSITE" id="PS50042">
    <property type="entry name" value="CNMP_BINDING_3"/>
    <property type="match status" value="1"/>
</dbReference>
<organism evidence="2 3">
    <name type="scientific">Holothuria leucospilota</name>
    <name type="common">Black long sea cucumber</name>
    <name type="synonym">Mertensiothuria leucospilota</name>
    <dbReference type="NCBI Taxonomy" id="206669"/>
    <lineage>
        <taxon>Eukaryota</taxon>
        <taxon>Metazoa</taxon>
        <taxon>Echinodermata</taxon>
        <taxon>Eleutherozoa</taxon>
        <taxon>Echinozoa</taxon>
        <taxon>Holothuroidea</taxon>
        <taxon>Aspidochirotacea</taxon>
        <taxon>Aspidochirotida</taxon>
        <taxon>Holothuriidae</taxon>
        <taxon>Holothuria</taxon>
    </lineage>
</organism>
<sequence>MMQQSLVKLGWYESFEAKRVIIRQGYPAERYYFIVSGTAMVSVISEDQKTKKCTIQPKALLRKGNSIGEDALMRNHLRDSTVIAETAVEVLMIEKDDFVKIYLADPNGTEPDLVHFLRSVECFSQWPVQVLRYDDPNHCLQIYFRRGSVVCKDARTSDWIYVIKTDFVKIYLADPNGTEPDLVHFLRSVECFSQWPVQVLRYDDPNHCLQIYFRRGSVVCKDARTSDWIYVIKTVSVSNLYVISYAYRPIYC</sequence>
<reference evidence="2" key="1">
    <citation type="submission" date="2021-10" db="EMBL/GenBank/DDBJ databases">
        <title>Tropical sea cucumber genome reveals ecological adaptation and Cuvierian tubules defense mechanism.</title>
        <authorList>
            <person name="Chen T."/>
        </authorList>
    </citation>
    <scope>NUCLEOTIDE SEQUENCE</scope>
    <source>
        <strain evidence="2">Nanhai2018</strain>
        <tissue evidence="2">Muscle</tissue>
    </source>
</reference>
<accession>A0A9Q1GZK2</accession>
<comment type="caution">
    <text evidence="2">The sequence shown here is derived from an EMBL/GenBank/DDBJ whole genome shotgun (WGS) entry which is preliminary data.</text>
</comment>
<dbReference type="AlphaFoldDB" id="A0A9Q1GZK2"/>
<dbReference type="InterPro" id="IPR000595">
    <property type="entry name" value="cNMP-bd_dom"/>
</dbReference>
<gene>
    <name evidence="2" type="ORF">HOLleu_30428</name>
</gene>
<feature type="domain" description="Cyclic nucleotide-binding" evidence="1">
    <location>
        <begin position="15"/>
        <end position="119"/>
    </location>
</feature>
<dbReference type="InterPro" id="IPR018490">
    <property type="entry name" value="cNMP-bd_dom_sf"/>
</dbReference>
<dbReference type="SUPFAM" id="SSF51206">
    <property type="entry name" value="cAMP-binding domain-like"/>
    <property type="match status" value="1"/>
</dbReference>
<dbReference type="CDD" id="cd00038">
    <property type="entry name" value="CAP_ED"/>
    <property type="match status" value="1"/>
</dbReference>
<evidence type="ECO:0000313" key="2">
    <source>
        <dbReference type="EMBL" id="KAJ8028243.1"/>
    </source>
</evidence>
<dbReference type="Pfam" id="PF00027">
    <property type="entry name" value="cNMP_binding"/>
    <property type="match status" value="1"/>
</dbReference>
<dbReference type="Gene3D" id="2.60.120.10">
    <property type="entry name" value="Jelly Rolls"/>
    <property type="match status" value="1"/>
</dbReference>
<keyword evidence="3" id="KW-1185">Reference proteome</keyword>
<evidence type="ECO:0000259" key="1">
    <source>
        <dbReference type="PROSITE" id="PS50042"/>
    </source>
</evidence>